<feature type="coiled-coil region" evidence="1">
    <location>
        <begin position="53"/>
        <end position="101"/>
    </location>
</feature>
<protein>
    <recommendedName>
        <fullName evidence="4">Cilia- and flagella-associated protein 157</fullName>
    </recommendedName>
</protein>
<name>A0AAW1ULZ6_9CUCU</name>
<keyword evidence="3" id="KW-1185">Reference proteome</keyword>
<feature type="coiled-coil region" evidence="1">
    <location>
        <begin position="220"/>
        <end position="247"/>
    </location>
</feature>
<comment type="caution">
    <text evidence="2">The sequence shown here is derived from an EMBL/GenBank/DDBJ whole genome shotgun (WGS) entry which is preliminary data.</text>
</comment>
<evidence type="ECO:0008006" key="4">
    <source>
        <dbReference type="Google" id="ProtNLM"/>
    </source>
</evidence>
<evidence type="ECO:0000256" key="1">
    <source>
        <dbReference type="SAM" id="Coils"/>
    </source>
</evidence>
<evidence type="ECO:0000313" key="2">
    <source>
        <dbReference type="EMBL" id="KAK9881523.1"/>
    </source>
</evidence>
<gene>
    <name evidence="2" type="ORF">WA026_016404</name>
</gene>
<proteinExistence type="predicted"/>
<sequence>MATTPVNRSPQYLFADKAQFRCRESLRRYTVDQTLKAGTLDVEAIFCQMNADLLKQTEHLKKLTRNLDETNAKISELRKTIENIETQNEILEKNYNYDKEKMTLLDDDNRKYTNTFVENTDKIQAFYAENKLLHESIAKCREENDELKKYSEVMNDALKVKTNQYDRINATMIDKYYLNILQEQLQIAQNLMHIHLMKKENVDELKEDIRALTNYNNLKLTEVEKEKENIQEQLIELKIKSALLKDQLIGTESLSDHSKLFASESRKSIAHFQESTKWQKAMTTRLTKRLKIEENVGEKLTLWMKESKEENLKLKQKLRTISVQGNIGPANVKNEIISIDEDDFLIDLTQIIKGNQETISAS</sequence>
<reference evidence="2 3" key="1">
    <citation type="submission" date="2023-03" db="EMBL/GenBank/DDBJ databases">
        <title>Genome insight into feeding habits of ladybird beetles.</title>
        <authorList>
            <person name="Li H.-S."/>
            <person name="Huang Y.-H."/>
            <person name="Pang H."/>
        </authorList>
    </citation>
    <scope>NUCLEOTIDE SEQUENCE [LARGE SCALE GENOMIC DNA]</scope>
    <source>
        <strain evidence="2">SYSU_2023b</strain>
        <tissue evidence="2">Whole body</tissue>
    </source>
</reference>
<dbReference type="Proteomes" id="UP001431783">
    <property type="component" value="Unassembled WGS sequence"/>
</dbReference>
<organism evidence="2 3">
    <name type="scientific">Henosepilachna vigintioctopunctata</name>
    <dbReference type="NCBI Taxonomy" id="420089"/>
    <lineage>
        <taxon>Eukaryota</taxon>
        <taxon>Metazoa</taxon>
        <taxon>Ecdysozoa</taxon>
        <taxon>Arthropoda</taxon>
        <taxon>Hexapoda</taxon>
        <taxon>Insecta</taxon>
        <taxon>Pterygota</taxon>
        <taxon>Neoptera</taxon>
        <taxon>Endopterygota</taxon>
        <taxon>Coleoptera</taxon>
        <taxon>Polyphaga</taxon>
        <taxon>Cucujiformia</taxon>
        <taxon>Coccinelloidea</taxon>
        <taxon>Coccinellidae</taxon>
        <taxon>Epilachninae</taxon>
        <taxon>Epilachnini</taxon>
        <taxon>Henosepilachna</taxon>
    </lineage>
</organism>
<dbReference type="AlphaFoldDB" id="A0AAW1ULZ6"/>
<accession>A0AAW1ULZ6</accession>
<evidence type="ECO:0000313" key="3">
    <source>
        <dbReference type="Proteomes" id="UP001431783"/>
    </source>
</evidence>
<dbReference type="EMBL" id="JARQZJ010000069">
    <property type="protein sequence ID" value="KAK9881523.1"/>
    <property type="molecule type" value="Genomic_DNA"/>
</dbReference>
<keyword evidence="1" id="KW-0175">Coiled coil</keyword>